<dbReference type="SUPFAM" id="SSF54373">
    <property type="entry name" value="FAD-linked reductases, C-terminal domain"/>
    <property type="match status" value="1"/>
</dbReference>
<name>A0AAD6Z0X9_9AGAR</name>
<keyword evidence="7" id="KW-0325">Glycoprotein</keyword>
<evidence type="ECO:0000256" key="10">
    <source>
        <dbReference type="SAM" id="MobiDB-lite"/>
    </source>
</evidence>
<feature type="domain" description="Glucose-methanol-choline oxidoreductase N-terminal" evidence="12">
    <location>
        <begin position="59"/>
        <end position="337"/>
    </location>
</feature>
<keyword evidence="3" id="KW-0285">Flavoprotein</keyword>
<evidence type="ECO:0000259" key="12">
    <source>
        <dbReference type="Pfam" id="PF00732"/>
    </source>
</evidence>
<keyword evidence="15" id="KW-1185">Reference proteome</keyword>
<evidence type="ECO:0000313" key="14">
    <source>
        <dbReference type="EMBL" id="KAJ7302502.1"/>
    </source>
</evidence>
<proteinExistence type="inferred from homology"/>
<dbReference type="GO" id="GO:0050660">
    <property type="term" value="F:flavin adenine dinucleotide binding"/>
    <property type="evidence" value="ECO:0007669"/>
    <property type="project" value="InterPro"/>
</dbReference>
<dbReference type="SUPFAM" id="SSF51905">
    <property type="entry name" value="FAD/NAD(P)-binding domain"/>
    <property type="match status" value="1"/>
</dbReference>
<accession>A0AAD6Z0X9</accession>
<dbReference type="Gene3D" id="3.30.560.10">
    <property type="entry name" value="Glucose Oxidase, domain 3"/>
    <property type="match status" value="2"/>
</dbReference>
<feature type="signal peptide" evidence="11">
    <location>
        <begin position="1"/>
        <end position="22"/>
    </location>
</feature>
<feature type="chain" id="PRO_5042000917" description="GMC oxidoreductase" evidence="11">
    <location>
        <begin position="23"/>
        <end position="558"/>
    </location>
</feature>
<protein>
    <recommendedName>
        <fullName evidence="16">GMC oxidoreductase</fullName>
    </recommendedName>
</protein>
<reference evidence="14" key="1">
    <citation type="submission" date="2023-03" db="EMBL/GenBank/DDBJ databases">
        <title>Massive genome expansion in bonnet fungi (Mycena s.s.) driven by repeated elements and novel gene families across ecological guilds.</title>
        <authorList>
            <consortium name="Lawrence Berkeley National Laboratory"/>
            <person name="Harder C.B."/>
            <person name="Miyauchi S."/>
            <person name="Viragh M."/>
            <person name="Kuo A."/>
            <person name="Thoen E."/>
            <person name="Andreopoulos B."/>
            <person name="Lu D."/>
            <person name="Skrede I."/>
            <person name="Drula E."/>
            <person name="Henrissat B."/>
            <person name="Morin E."/>
            <person name="Kohler A."/>
            <person name="Barry K."/>
            <person name="LaButti K."/>
            <person name="Morin E."/>
            <person name="Salamov A."/>
            <person name="Lipzen A."/>
            <person name="Mereny Z."/>
            <person name="Hegedus B."/>
            <person name="Baldrian P."/>
            <person name="Stursova M."/>
            <person name="Weitz H."/>
            <person name="Taylor A."/>
            <person name="Grigoriev I.V."/>
            <person name="Nagy L.G."/>
            <person name="Martin F."/>
            <person name="Kauserud H."/>
        </authorList>
    </citation>
    <scope>NUCLEOTIDE SEQUENCE</scope>
    <source>
        <strain evidence="14">CBHHK002</strain>
    </source>
</reference>
<dbReference type="PANTHER" id="PTHR11552:SF201">
    <property type="entry name" value="GLUCOSE-METHANOL-CHOLINE OXIDOREDUCTASE N-TERMINAL DOMAIN-CONTAINING PROTEIN"/>
    <property type="match status" value="1"/>
</dbReference>
<dbReference type="Gene3D" id="3.50.50.60">
    <property type="entry name" value="FAD/NAD(P)-binding domain"/>
    <property type="match status" value="2"/>
</dbReference>
<evidence type="ECO:0000256" key="1">
    <source>
        <dbReference type="ARBA" id="ARBA00001974"/>
    </source>
</evidence>
<evidence type="ECO:0000259" key="13">
    <source>
        <dbReference type="Pfam" id="PF05199"/>
    </source>
</evidence>
<dbReference type="PIRSF" id="PIRSF000137">
    <property type="entry name" value="Alcohol_oxidase"/>
    <property type="match status" value="1"/>
</dbReference>
<feature type="active site" description="Proton acceptor" evidence="8">
    <location>
        <position position="533"/>
    </location>
</feature>
<feature type="binding site" evidence="9">
    <location>
        <position position="79"/>
    </location>
    <ligand>
        <name>FAD</name>
        <dbReference type="ChEBI" id="CHEBI:57692"/>
    </ligand>
</feature>
<feature type="region of interest" description="Disordered" evidence="10">
    <location>
        <begin position="431"/>
        <end position="450"/>
    </location>
</feature>
<sequence length="558" mass="58835">MAIHCALLSVALFLAVAGSAAGKTTFGRSDTTGFDNPNIANLSGLSIQALPGSSVDWNYKSQPLRYASNQTITMTRGKVLGGSSAVNGALLTRPNKIDLDLWESAFGGMSGFKTRVKIIDFAPYRNWDTISASIKSAEHFSETDGLTSTLSFHGTVGPICDSQRTPTGNVWGQGVIPAVLASNGKQNVDQNGGDPSGIWYTPKAMFPSSIRSYSANSYYLPNAGRANLQVMVDVTVSRIIWDTSLNGKAVATGVEYINTAGQTFTASGDRIILSGGVFGTPQVLELSGVGNPAVSDFSSCHTNVIHCARVNIEIMNPLGISTVVDLPAVGENLVEQPTTKYVAALASVSITNSGLQLTLNFESPRTLLTSEEWDTAHTLLQTAPPGLGDVAHQALIAMFMNDSVIVEFMGFPNPADLIFLPILLHPMSWGSTSSPPMQPRRRHSTSRSAQRARTFATQSLVPFLAAAGEISPGTAVSTDAQFEQFVKDAVGVGYHPLGTAAIASVVDADLRVQGTTNVFVVDGSIIPIKPGSHPSSIIYGIGEKAAAMLKASPLSDDV</sequence>
<keyword evidence="4 11" id="KW-0732">Signal</keyword>
<comment type="cofactor">
    <cofactor evidence="1 9">
        <name>FAD</name>
        <dbReference type="ChEBI" id="CHEBI:57692"/>
    </cofactor>
</comment>
<evidence type="ECO:0008006" key="16">
    <source>
        <dbReference type="Google" id="ProtNLM"/>
    </source>
</evidence>
<dbReference type="EMBL" id="JARIHO010000115">
    <property type="protein sequence ID" value="KAJ7302502.1"/>
    <property type="molecule type" value="Genomic_DNA"/>
</dbReference>
<comment type="similarity">
    <text evidence="2">Belongs to the GMC oxidoreductase family.</text>
</comment>
<evidence type="ECO:0000313" key="15">
    <source>
        <dbReference type="Proteomes" id="UP001218218"/>
    </source>
</evidence>
<feature type="domain" description="Glucose-methanol-choline oxidoreductase C-terminal" evidence="13">
    <location>
        <begin position="451"/>
        <end position="542"/>
    </location>
</feature>
<dbReference type="Gene3D" id="4.10.450.10">
    <property type="entry name" value="Glucose Oxidase, domain 2"/>
    <property type="match status" value="1"/>
</dbReference>
<feature type="active site" description="Proton donor" evidence="8">
    <location>
        <position position="495"/>
    </location>
</feature>
<dbReference type="PANTHER" id="PTHR11552">
    <property type="entry name" value="GLUCOSE-METHANOL-CHOLINE GMC OXIDOREDUCTASE"/>
    <property type="match status" value="1"/>
</dbReference>
<evidence type="ECO:0000256" key="3">
    <source>
        <dbReference type="ARBA" id="ARBA00022630"/>
    </source>
</evidence>
<evidence type="ECO:0000256" key="8">
    <source>
        <dbReference type="PIRSR" id="PIRSR000137-1"/>
    </source>
</evidence>
<gene>
    <name evidence="14" type="ORF">DFH08DRAFT_977775</name>
</gene>
<comment type="caution">
    <text evidence="14">The sequence shown here is derived from an EMBL/GenBank/DDBJ whole genome shotgun (WGS) entry which is preliminary data.</text>
</comment>
<dbReference type="Pfam" id="PF05199">
    <property type="entry name" value="GMC_oxred_C"/>
    <property type="match status" value="1"/>
</dbReference>
<evidence type="ECO:0000256" key="5">
    <source>
        <dbReference type="ARBA" id="ARBA00022827"/>
    </source>
</evidence>
<dbReference type="InterPro" id="IPR000172">
    <property type="entry name" value="GMC_OxRdtase_N"/>
</dbReference>
<dbReference type="InterPro" id="IPR012132">
    <property type="entry name" value="GMC_OxRdtase"/>
</dbReference>
<dbReference type="InterPro" id="IPR027424">
    <property type="entry name" value="Glucose_Oxidase_domain_2"/>
</dbReference>
<dbReference type="GO" id="GO:0016614">
    <property type="term" value="F:oxidoreductase activity, acting on CH-OH group of donors"/>
    <property type="evidence" value="ECO:0007669"/>
    <property type="project" value="InterPro"/>
</dbReference>
<dbReference type="AlphaFoldDB" id="A0AAD6Z0X9"/>
<evidence type="ECO:0000256" key="7">
    <source>
        <dbReference type="ARBA" id="ARBA00023180"/>
    </source>
</evidence>
<dbReference type="Proteomes" id="UP001218218">
    <property type="component" value="Unassembled WGS sequence"/>
</dbReference>
<feature type="binding site" evidence="9">
    <location>
        <position position="523"/>
    </location>
    <ligand>
        <name>FAD</name>
        <dbReference type="ChEBI" id="CHEBI:57692"/>
    </ligand>
</feature>
<evidence type="ECO:0000256" key="11">
    <source>
        <dbReference type="SAM" id="SignalP"/>
    </source>
</evidence>
<dbReference type="Pfam" id="PF00732">
    <property type="entry name" value="GMC_oxred_N"/>
    <property type="match status" value="1"/>
</dbReference>
<dbReference type="InterPro" id="IPR036188">
    <property type="entry name" value="FAD/NAD-bd_sf"/>
</dbReference>
<evidence type="ECO:0000256" key="2">
    <source>
        <dbReference type="ARBA" id="ARBA00010790"/>
    </source>
</evidence>
<evidence type="ECO:0000256" key="6">
    <source>
        <dbReference type="ARBA" id="ARBA00023002"/>
    </source>
</evidence>
<keyword evidence="5 9" id="KW-0274">FAD</keyword>
<keyword evidence="6" id="KW-0560">Oxidoreductase</keyword>
<organism evidence="14 15">
    <name type="scientific">Mycena albidolilacea</name>
    <dbReference type="NCBI Taxonomy" id="1033008"/>
    <lineage>
        <taxon>Eukaryota</taxon>
        <taxon>Fungi</taxon>
        <taxon>Dikarya</taxon>
        <taxon>Basidiomycota</taxon>
        <taxon>Agaricomycotina</taxon>
        <taxon>Agaricomycetes</taxon>
        <taxon>Agaricomycetidae</taxon>
        <taxon>Agaricales</taxon>
        <taxon>Marasmiineae</taxon>
        <taxon>Mycenaceae</taxon>
        <taxon>Mycena</taxon>
    </lineage>
</organism>
<feature type="binding site" evidence="9">
    <location>
        <position position="236"/>
    </location>
    <ligand>
        <name>FAD</name>
        <dbReference type="ChEBI" id="CHEBI:57692"/>
    </ligand>
</feature>
<evidence type="ECO:0000256" key="4">
    <source>
        <dbReference type="ARBA" id="ARBA00022729"/>
    </source>
</evidence>
<dbReference type="InterPro" id="IPR007867">
    <property type="entry name" value="GMC_OxRtase_C"/>
</dbReference>
<evidence type="ECO:0000256" key="9">
    <source>
        <dbReference type="PIRSR" id="PIRSR000137-2"/>
    </source>
</evidence>